<name>A0AAW4PRI4_9EURY</name>
<organism evidence="2 3">
    <name type="scientific">Haloarcula rubra</name>
    <dbReference type="NCBI Taxonomy" id="2487747"/>
    <lineage>
        <taxon>Archaea</taxon>
        <taxon>Methanobacteriati</taxon>
        <taxon>Methanobacteriota</taxon>
        <taxon>Stenosarchaea group</taxon>
        <taxon>Halobacteria</taxon>
        <taxon>Halobacteriales</taxon>
        <taxon>Haloarculaceae</taxon>
        <taxon>Haloarcula</taxon>
    </lineage>
</organism>
<evidence type="ECO:0000313" key="2">
    <source>
        <dbReference type="EMBL" id="MBX0323165.1"/>
    </source>
</evidence>
<dbReference type="AlphaFoldDB" id="A0AAW4PRI4"/>
<sequence length="65" mass="7242">MDTNRLKELAPHYVAMFVLVFLVLAVVRALVGEIGFWTELAVIVVIVFAYRPVVVRLGIGPSGWE</sequence>
<reference evidence="2 3" key="1">
    <citation type="submission" date="2021-06" db="EMBL/GenBank/DDBJ databases">
        <title>Halomicroarcula sp. a new haloarchaeum isolated from saline soil.</title>
        <authorList>
            <person name="Duran-Viseras A."/>
            <person name="Sanchez-Porro C."/>
            <person name="Ventosa A."/>
        </authorList>
    </citation>
    <scope>NUCLEOTIDE SEQUENCE [LARGE SCALE GENOMIC DNA]</scope>
    <source>
        <strain evidence="2 3">F13</strain>
    </source>
</reference>
<gene>
    <name evidence="2" type="ORF">EGH21_09005</name>
</gene>
<dbReference type="RefSeq" id="WP_220618145.1">
    <property type="nucleotide sequence ID" value="NZ_RKLR01000003.1"/>
</dbReference>
<keyword evidence="1" id="KW-0472">Membrane</keyword>
<keyword evidence="1" id="KW-1133">Transmembrane helix</keyword>
<keyword evidence="3" id="KW-1185">Reference proteome</keyword>
<evidence type="ECO:0000313" key="3">
    <source>
        <dbReference type="Proteomes" id="UP001430377"/>
    </source>
</evidence>
<dbReference type="EMBL" id="RKLR01000003">
    <property type="protein sequence ID" value="MBX0323165.1"/>
    <property type="molecule type" value="Genomic_DNA"/>
</dbReference>
<keyword evidence="1" id="KW-0812">Transmembrane</keyword>
<feature type="transmembrane region" description="Helical" evidence="1">
    <location>
        <begin position="12"/>
        <end position="31"/>
    </location>
</feature>
<dbReference type="Proteomes" id="UP001430377">
    <property type="component" value="Unassembled WGS sequence"/>
</dbReference>
<evidence type="ECO:0000256" key="1">
    <source>
        <dbReference type="SAM" id="Phobius"/>
    </source>
</evidence>
<comment type="caution">
    <text evidence="2">The sequence shown here is derived from an EMBL/GenBank/DDBJ whole genome shotgun (WGS) entry which is preliminary data.</text>
</comment>
<protein>
    <submittedName>
        <fullName evidence="2">Uncharacterized protein</fullName>
    </submittedName>
</protein>
<feature type="transmembrane region" description="Helical" evidence="1">
    <location>
        <begin position="37"/>
        <end position="59"/>
    </location>
</feature>
<accession>A0AAW4PRI4</accession>
<proteinExistence type="predicted"/>